<sequence>MAVQYFMHTVVLIDVALKIFLFSTVSLGHYYNFIRCAPNEWYKFDDEKVDYVQEDLVLAEQAYILFYTKRGTPLFSEYIQSHIPFVWLVNPTTSNGPNEPTLMPKVNNVKNNVSHG</sequence>
<dbReference type="SUPFAM" id="SSF54001">
    <property type="entry name" value="Cysteine proteinases"/>
    <property type="match status" value="1"/>
</dbReference>
<keyword evidence="1" id="KW-1133">Transmembrane helix</keyword>
<accession>A0A3Q7HLD3</accession>
<dbReference type="GO" id="GO:0004843">
    <property type="term" value="F:cysteine-type deubiquitinase activity"/>
    <property type="evidence" value="ECO:0007669"/>
    <property type="project" value="InterPro"/>
</dbReference>
<dbReference type="GO" id="GO:0016579">
    <property type="term" value="P:protein deubiquitination"/>
    <property type="evidence" value="ECO:0007669"/>
    <property type="project" value="InterPro"/>
</dbReference>
<keyword evidence="1" id="KW-0812">Transmembrane</keyword>
<dbReference type="InterPro" id="IPR001394">
    <property type="entry name" value="Peptidase_C19_UCH"/>
</dbReference>
<reference evidence="3" key="1">
    <citation type="journal article" date="2012" name="Nature">
        <title>The tomato genome sequence provides insights into fleshy fruit evolution.</title>
        <authorList>
            <consortium name="Tomato Genome Consortium"/>
        </authorList>
    </citation>
    <scope>NUCLEOTIDE SEQUENCE [LARGE SCALE GENOMIC DNA]</scope>
    <source>
        <strain evidence="3">cv. Heinz 1706</strain>
    </source>
</reference>
<dbReference type="InParanoid" id="A0A3Q7HLD3"/>
<evidence type="ECO:0000313" key="4">
    <source>
        <dbReference type="Proteomes" id="UP000004994"/>
    </source>
</evidence>
<dbReference type="Gene3D" id="3.90.70.10">
    <property type="entry name" value="Cysteine proteinases"/>
    <property type="match status" value="1"/>
</dbReference>
<dbReference type="PaxDb" id="4081-Solyc08g048310.1.1"/>
<dbReference type="Gramene" id="Solyc08g048310.2.1">
    <property type="protein sequence ID" value="Solyc08g048310.2.1"/>
    <property type="gene ID" value="Solyc08g048310.2"/>
</dbReference>
<feature type="domain" description="USP" evidence="2">
    <location>
        <begin position="1"/>
        <end position="70"/>
    </location>
</feature>
<dbReference type="AlphaFoldDB" id="A0A3Q7HLD3"/>
<organism evidence="3">
    <name type="scientific">Solanum lycopersicum</name>
    <name type="common">Tomato</name>
    <name type="synonym">Lycopersicon esculentum</name>
    <dbReference type="NCBI Taxonomy" id="4081"/>
    <lineage>
        <taxon>Eukaryota</taxon>
        <taxon>Viridiplantae</taxon>
        <taxon>Streptophyta</taxon>
        <taxon>Embryophyta</taxon>
        <taxon>Tracheophyta</taxon>
        <taxon>Spermatophyta</taxon>
        <taxon>Magnoliopsida</taxon>
        <taxon>eudicotyledons</taxon>
        <taxon>Gunneridae</taxon>
        <taxon>Pentapetalae</taxon>
        <taxon>asterids</taxon>
        <taxon>lamiids</taxon>
        <taxon>Solanales</taxon>
        <taxon>Solanaceae</taxon>
        <taxon>Solanoideae</taxon>
        <taxon>Solaneae</taxon>
        <taxon>Solanum</taxon>
        <taxon>Solanum subgen. Lycopersicon</taxon>
    </lineage>
</organism>
<name>A0A3Q7HLD3_SOLLC</name>
<reference evidence="3" key="2">
    <citation type="submission" date="2019-01" db="UniProtKB">
        <authorList>
            <consortium name="EnsemblPlants"/>
        </authorList>
    </citation>
    <scope>IDENTIFICATION</scope>
    <source>
        <strain evidence="3">cv. Heinz 1706</strain>
    </source>
</reference>
<evidence type="ECO:0000313" key="3">
    <source>
        <dbReference type="EnsemblPlants" id="Solyc08g048310.2.1"/>
    </source>
</evidence>
<evidence type="ECO:0000259" key="2">
    <source>
        <dbReference type="PROSITE" id="PS50235"/>
    </source>
</evidence>
<dbReference type="Pfam" id="PF00443">
    <property type="entry name" value="UCH"/>
    <property type="match status" value="1"/>
</dbReference>
<dbReference type="Proteomes" id="UP000004994">
    <property type="component" value="Chromosome 8"/>
</dbReference>
<dbReference type="EnsemblPlants" id="Solyc08g048310.2.1">
    <property type="protein sequence ID" value="Solyc08g048310.2.1"/>
    <property type="gene ID" value="Solyc08g048310.2"/>
</dbReference>
<keyword evidence="1" id="KW-0472">Membrane</keyword>
<dbReference type="PROSITE" id="PS50235">
    <property type="entry name" value="USP_3"/>
    <property type="match status" value="1"/>
</dbReference>
<feature type="transmembrane region" description="Helical" evidence="1">
    <location>
        <begin position="6"/>
        <end position="25"/>
    </location>
</feature>
<dbReference type="InterPro" id="IPR038765">
    <property type="entry name" value="Papain-like_cys_pep_sf"/>
</dbReference>
<evidence type="ECO:0000256" key="1">
    <source>
        <dbReference type="SAM" id="Phobius"/>
    </source>
</evidence>
<protein>
    <recommendedName>
        <fullName evidence="2">USP domain-containing protein</fullName>
    </recommendedName>
</protein>
<keyword evidence="4" id="KW-1185">Reference proteome</keyword>
<dbReference type="InterPro" id="IPR028889">
    <property type="entry name" value="USP"/>
</dbReference>
<proteinExistence type="predicted"/>